<accession>A0ABU0YP00</accession>
<dbReference type="RefSeq" id="WP_379956417.1">
    <property type="nucleotide sequence ID" value="NZ_JAUYVI010000004.1"/>
</dbReference>
<dbReference type="SMART" id="SM00481">
    <property type="entry name" value="POLIIIAc"/>
    <property type="match status" value="1"/>
</dbReference>
<evidence type="ECO:0000256" key="5">
    <source>
        <dbReference type="ARBA" id="ARBA00022490"/>
    </source>
</evidence>
<dbReference type="InterPro" id="IPR023073">
    <property type="entry name" value="DnaE2"/>
</dbReference>
<evidence type="ECO:0000256" key="6">
    <source>
        <dbReference type="ARBA" id="ARBA00022679"/>
    </source>
</evidence>
<evidence type="ECO:0000313" key="16">
    <source>
        <dbReference type="EMBL" id="MDQ7248937.1"/>
    </source>
</evidence>
<keyword evidence="6 13" id="KW-0808">Transferase</keyword>
<dbReference type="Pfam" id="PF14579">
    <property type="entry name" value="HHH_6"/>
    <property type="match status" value="1"/>
</dbReference>
<evidence type="ECO:0000256" key="9">
    <source>
        <dbReference type="ARBA" id="ARBA00022763"/>
    </source>
</evidence>
<name>A0ABU0YP00_9PROT</name>
<dbReference type="InterPro" id="IPR004365">
    <property type="entry name" value="NA-bd_OB_tRNA"/>
</dbReference>
<evidence type="ECO:0000313" key="17">
    <source>
        <dbReference type="Proteomes" id="UP001230156"/>
    </source>
</evidence>
<evidence type="ECO:0000256" key="2">
    <source>
        <dbReference type="ARBA" id="ARBA00007391"/>
    </source>
</evidence>
<evidence type="ECO:0000256" key="1">
    <source>
        <dbReference type="ARBA" id="ARBA00004496"/>
    </source>
</evidence>
<dbReference type="Pfam" id="PF17657">
    <property type="entry name" value="DNA_pol3_finger"/>
    <property type="match status" value="1"/>
</dbReference>
<sequence length="1147" mass="127988">MAYVELSACTNFSFLEGASHAEELVEAAERVGHKAIAIADRNSLAGIARAHEACKTLNFRLVVGCRLTFRDGREVLAFPTDRFAYGRLCELLTAGRRRAPKGECHLDYADLVQWGEGMILVALTPETEDATFPTFLTHLKRDFPKRAHLALCHRYHGDDRRRLERDQALADRIGLPTVAINDVRYHAPERRMLADILTCIRHTCTIDEAGYRLRKNAERHLKPEAEMRRLFRGFEAAVDRSGAIAERCRFSMDELKYEYPTEVVGPDETAQQTLTRLAWEGADWRYPAGVPEAVKKQIGEELALIEQLDFAPYFLTVHDIVRFAKSENILCQGRGSAANSAICYCLGITSIDPAEGNSLFARFISAERGEKPDIDVDFEHEERERVIQYVYRKYGRDRAGLAATVIRYRSRSAIRDVGKALGLSTDVTDTLAKTIWGWSQEIVPEERVRQLGLDPADARLAMALHYARALIGFPRHLSQHVGGMVISRGPLSSLVPIENAAMADRTVIQWDKDDLESLGLMKVDILALGMLTCIHKAFDLIVKQGGPQYTLATVPQDDTATYDMLCRADTIGVFQVESRAQMSMLPRLKPRKLYDLTIEVAIVRPGPIQGDMVHPYLRRREGREPIDYQGHPELERILGKTLGVPLFQEQAMRIAIECAGFTPDQADGLRRSMATFRHNGDVDKYRVPFMEGMRRHGYNMEFAERCFRQIEGFGNYGFPESHAASFALLAYISAWIKCRHPAVFATALLNSQPMGFYQPAQIVRDAVLHGVAVRPVDINLSEWDCTLEDTPDGIFDPSPRPLPQGEREVLFRAPRVSNSDPLAVQRKESPSPLAGEGWGEGSTGLSALPPKHPAIRLGFRQAKGLGEKEIARLLAARGEGYRSAEQLWRRAELEARTLGQLANADAFRSIGLDRRQALWTVRGLGEKPLPLFAAQEAVMAIHAEEGAGLPEMPLSQHVIEDYRALQLSLKRHPMAFLRAHLARRGMIASDGLAACKNGQKIAVAGLVLVRQRPGTASGVIFMTLEDERGIVNVVVWSHLFERARGVVMSAKLIGCEGKLQVEGQAPHQVIHVVAERLTDLSGLLQSLREDSAAPIENPQAPDQPFRLPLAYADAVVHHNTRPDPRDPAPPAHWDPPAVLDIRSRDFH</sequence>
<evidence type="ECO:0000256" key="8">
    <source>
        <dbReference type="ARBA" id="ARBA00022705"/>
    </source>
</evidence>
<evidence type="ECO:0000256" key="7">
    <source>
        <dbReference type="ARBA" id="ARBA00022695"/>
    </source>
</evidence>
<evidence type="ECO:0000259" key="15">
    <source>
        <dbReference type="SMART" id="SM00481"/>
    </source>
</evidence>
<dbReference type="NCBIfam" id="NF004225">
    <property type="entry name" value="PRK05672.1"/>
    <property type="match status" value="1"/>
</dbReference>
<evidence type="ECO:0000256" key="4">
    <source>
        <dbReference type="ARBA" id="ARBA00017273"/>
    </source>
</evidence>
<dbReference type="InterPro" id="IPR040982">
    <property type="entry name" value="DNA_pol3_finger"/>
</dbReference>
<evidence type="ECO:0000256" key="14">
    <source>
        <dbReference type="SAM" id="MobiDB-lite"/>
    </source>
</evidence>
<dbReference type="InterPro" id="IPR016195">
    <property type="entry name" value="Pol/histidinol_Pase-like"/>
</dbReference>
<keyword evidence="7 13" id="KW-0548">Nucleotidyltransferase</keyword>
<dbReference type="InterPro" id="IPR004805">
    <property type="entry name" value="DnaE2/DnaE/PolC"/>
</dbReference>
<dbReference type="InterPro" id="IPR011708">
    <property type="entry name" value="DNA_pol3_alpha_NTPase_dom"/>
</dbReference>
<dbReference type="InterPro" id="IPR029460">
    <property type="entry name" value="DNAPol_HHH"/>
</dbReference>
<dbReference type="Proteomes" id="UP001230156">
    <property type="component" value="Unassembled WGS sequence"/>
</dbReference>
<comment type="caution">
    <text evidence="16">The sequence shown here is derived from an EMBL/GenBank/DDBJ whole genome shotgun (WGS) entry which is preliminary data.</text>
</comment>
<evidence type="ECO:0000256" key="12">
    <source>
        <dbReference type="ARBA" id="ARBA00049244"/>
    </source>
</evidence>
<dbReference type="EC" id="2.7.7.7" evidence="3 13"/>
<organism evidence="16 17">
    <name type="scientific">Dongia sedimenti</name>
    <dbReference type="NCBI Taxonomy" id="3064282"/>
    <lineage>
        <taxon>Bacteria</taxon>
        <taxon>Pseudomonadati</taxon>
        <taxon>Pseudomonadota</taxon>
        <taxon>Alphaproteobacteria</taxon>
        <taxon>Rhodospirillales</taxon>
        <taxon>Dongiaceae</taxon>
        <taxon>Dongia</taxon>
    </lineage>
</organism>
<proteinExistence type="inferred from homology"/>
<dbReference type="PANTHER" id="PTHR32294:SF4">
    <property type="entry name" value="ERROR-PRONE DNA POLYMERASE"/>
    <property type="match status" value="1"/>
</dbReference>
<feature type="region of interest" description="Disordered" evidence="14">
    <location>
        <begin position="1118"/>
        <end position="1139"/>
    </location>
</feature>
<dbReference type="Pfam" id="PF02811">
    <property type="entry name" value="PHP"/>
    <property type="match status" value="1"/>
</dbReference>
<keyword evidence="8 13" id="KW-0235">DNA replication</keyword>
<keyword evidence="5 13" id="KW-0963">Cytoplasm</keyword>
<evidence type="ECO:0000256" key="3">
    <source>
        <dbReference type="ARBA" id="ARBA00012417"/>
    </source>
</evidence>
<dbReference type="NCBIfam" id="TIGR00594">
    <property type="entry name" value="polc"/>
    <property type="match status" value="1"/>
</dbReference>
<dbReference type="Gene3D" id="3.20.20.140">
    <property type="entry name" value="Metal-dependent hydrolases"/>
    <property type="match status" value="1"/>
</dbReference>
<evidence type="ECO:0000256" key="10">
    <source>
        <dbReference type="ARBA" id="ARBA00022932"/>
    </source>
</evidence>
<dbReference type="CDD" id="cd04485">
    <property type="entry name" value="DnaE_OBF"/>
    <property type="match status" value="1"/>
</dbReference>
<protein>
    <recommendedName>
        <fullName evidence="4 13">Error-prone DNA polymerase</fullName>
        <ecNumber evidence="3 13">2.7.7.7</ecNumber>
    </recommendedName>
</protein>
<dbReference type="InterPro" id="IPR003141">
    <property type="entry name" value="Pol/His_phosphatase_N"/>
</dbReference>
<keyword evidence="17" id="KW-1185">Reference proteome</keyword>
<comment type="catalytic activity">
    <reaction evidence="12 13">
        <text>DNA(n) + a 2'-deoxyribonucleoside 5'-triphosphate = DNA(n+1) + diphosphate</text>
        <dbReference type="Rhea" id="RHEA:22508"/>
        <dbReference type="Rhea" id="RHEA-COMP:17339"/>
        <dbReference type="Rhea" id="RHEA-COMP:17340"/>
        <dbReference type="ChEBI" id="CHEBI:33019"/>
        <dbReference type="ChEBI" id="CHEBI:61560"/>
        <dbReference type="ChEBI" id="CHEBI:173112"/>
        <dbReference type="EC" id="2.7.7.7"/>
    </reaction>
</comment>
<dbReference type="PANTHER" id="PTHR32294">
    <property type="entry name" value="DNA POLYMERASE III SUBUNIT ALPHA"/>
    <property type="match status" value="1"/>
</dbReference>
<comment type="similarity">
    <text evidence="2 13">Belongs to the DNA polymerase type-C family. DnaE2 subfamily.</text>
</comment>
<keyword evidence="11 13" id="KW-0234">DNA repair</keyword>
<keyword evidence="10 13" id="KW-0239">DNA-directed DNA polymerase</keyword>
<dbReference type="EMBL" id="JAUYVI010000004">
    <property type="protein sequence ID" value="MDQ7248937.1"/>
    <property type="molecule type" value="Genomic_DNA"/>
</dbReference>
<dbReference type="CDD" id="cd07434">
    <property type="entry name" value="PHP_PolIIIA_DnaE2"/>
    <property type="match status" value="1"/>
</dbReference>
<feature type="region of interest" description="Disordered" evidence="14">
    <location>
        <begin position="821"/>
        <end position="849"/>
    </location>
</feature>
<gene>
    <name evidence="13" type="primary">dnaE2</name>
    <name evidence="16" type="ORF">Q8A70_14725</name>
</gene>
<dbReference type="HAMAP" id="MF_01902">
    <property type="entry name" value="DNApol_error_prone"/>
    <property type="match status" value="1"/>
</dbReference>
<keyword evidence="9 13" id="KW-0227">DNA damage</keyword>
<evidence type="ECO:0000256" key="11">
    <source>
        <dbReference type="ARBA" id="ARBA00023204"/>
    </source>
</evidence>
<comment type="subcellular location">
    <subcellularLocation>
        <location evidence="1 13">Cytoplasm</location>
    </subcellularLocation>
</comment>
<dbReference type="InterPro" id="IPR004013">
    <property type="entry name" value="PHP_dom"/>
</dbReference>
<comment type="function">
    <text evidence="13">DNA polymerase involved in damage-induced mutagenesis and translesion synthesis (TLS). It is not the major replicative DNA polymerase.</text>
</comment>
<dbReference type="SUPFAM" id="SSF89550">
    <property type="entry name" value="PHP domain-like"/>
    <property type="match status" value="1"/>
</dbReference>
<reference evidence="17" key="1">
    <citation type="submission" date="2023-08" db="EMBL/GenBank/DDBJ databases">
        <title>Rhodospirillaceae gen. nov., a novel taxon isolated from the Yangtze River Yuezi River estuary sludge.</title>
        <authorList>
            <person name="Ruan L."/>
        </authorList>
    </citation>
    <scope>NUCLEOTIDE SEQUENCE [LARGE SCALE GENOMIC DNA]</scope>
    <source>
        <strain evidence="17">R-7</strain>
    </source>
</reference>
<dbReference type="Pfam" id="PF07733">
    <property type="entry name" value="DNA_pol3_alpha"/>
    <property type="match status" value="1"/>
</dbReference>
<feature type="domain" description="Polymerase/histidinol phosphatase N-terminal" evidence="15">
    <location>
        <begin position="4"/>
        <end position="71"/>
    </location>
</feature>
<dbReference type="Pfam" id="PF01336">
    <property type="entry name" value="tRNA_anti-codon"/>
    <property type="match status" value="1"/>
</dbReference>
<evidence type="ECO:0000256" key="13">
    <source>
        <dbReference type="HAMAP-Rule" id="MF_01902"/>
    </source>
</evidence>